<evidence type="ECO:0000313" key="3">
    <source>
        <dbReference type="Proteomes" id="UP000325291"/>
    </source>
</evidence>
<keyword evidence="3" id="KW-1185">Reference proteome</keyword>
<gene>
    <name evidence="2" type="ORF">FLO80_14700</name>
</gene>
<keyword evidence="1" id="KW-1133">Transmembrane helix</keyword>
<sequence length="153" mass="16309">MSGARDIPGAALWLGLAGLLPFIWGAGTTIFPELGDAVRPVVGSRMIGPYVQLFFGMVILSFMSGVLWGFATRAQPDQATWAYGLSVLPALWAFFMTGGGPYGAGLALMAGFAGLLALDWLYWRAGIAPDWWMRLRVPLTVVVIVCLGVGVMA</sequence>
<dbReference type="Proteomes" id="UP000325291">
    <property type="component" value="Unassembled WGS sequence"/>
</dbReference>
<protein>
    <submittedName>
        <fullName evidence="2">DUF3429 domain-containing protein</fullName>
    </submittedName>
</protein>
<feature type="transmembrane region" description="Helical" evidence="1">
    <location>
        <begin position="49"/>
        <end position="68"/>
    </location>
</feature>
<feature type="transmembrane region" description="Helical" evidence="1">
    <location>
        <begin position="102"/>
        <end position="123"/>
    </location>
</feature>
<dbReference type="Pfam" id="PF11911">
    <property type="entry name" value="DUF3429"/>
    <property type="match status" value="1"/>
</dbReference>
<dbReference type="PANTHER" id="PTHR15887:SF1">
    <property type="entry name" value="TRANSMEMBRANE PROTEIN 69"/>
    <property type="match status" value="1"/>
</dbReference>
<accession>A0A5A9Z647</accession>
<reference evidence="2 3" key="1">
    <citation type="submission" date="2019-07" db="EMBL/GenBank/DDBJ databases">
        <title>Aquicoccus porphyridii gen. nov., sp. nov., isolated from a small marine red alga, Porphyridium marinum.</title>
        <authorList>
            <person name="Liu L."/>
        </authorList>
    </citation>
    <scope>NUCLEOTIDE SEQUENCE [LARGE SCALE GENOMIC DNA]</scope>
    <source>
        <strain evidence="2 3">L1 8-17</strain>
    </source>
</reference>
<feature type="transmembrane region" description="Helical" evidence="1">
    <location>
        <begin position="135"/>
        <end position="152"/>
    </location>
</feature>
<proteinExistence type="predicted"/>
<name>A0A5A9Z647_9RHOB</name>
<dbReference type="RefSeq" id="WP_111362447.1">
    <property type="nucleotide sequence ID" value="NZ_VINQ01000012.1"/>
</dbReference>
<dbReference type="EMBL" id="VINQ01000012">
    <property type="protein sequence ID" value="KAA0912637.1"/>
    <property type="molecule type" value="Genomic_DNA"/>
</dbReference>
<dbReference type="InterPro" id="IPR021836">
    <property type="entry name" value="DUF3429"/>
</dbReference>
<dbReference type="AlphaFoldDB" id="A0A5A9Z647"/>
<dbReference type="PANTHER" id="PTHR15887">
    <property type="entry name" value="TRANSMEMBRANE PROTEIN 69"/>
    <property type="match status" value="1"/>
</dbReference>
<keyword evidence="1" id="KW-0472">Membrane</keyword>
<evidence type="ECO:0000256" key="1">
    <source>
        <dbReference type="SAM" id="Phobius"/>
    </source>
</evidence>
<evidence type="ECO:0000313" key="2">
    <source>
        <dbReference type="EMBL" id="KAA0912637.1"/>
    </source>
</evidence>
<keyword evidence="1" id="KW-0812">Transmembrane</keyword>
<organism evidence="2 3">
    <name type="scientific">Aquicoccus porphyridii</name>
    <dbReference type="NCBI Taxonomy" id="1852029"/>
    <lineage>
        <taxon>Bacteria</taxon>
        <taxon>Pseudomonadati</taxon>
        <taxon>Pseudomonadota</taxon>
        <taxon>Alphaproteobacteria</taxon>
        <taxon>Rhodobacterales</taxon>
        <taxon>Paracoccaceae</taxon>
        <taxon>Aquicoccus</taxon>
    </lineage>
</organism>
<feature type="transmembrane region" description="Helical" evidence="1">
    <location>
        <begin position="80"/>
        <end position="96"/>
    </location>
</feature>
<comment type="caution">
    <text evidence="2">The sequence shown here is derived from an EMBL/GenBank/DDBJ whole genome shotgun (WGS) entry which is preliminary data.</text>
</comment>